<dbReference type="InterPro" id="IPR007627">
    <property type="entry name" value="RNA_pol_sigma70_r2"/>
</dbReference>
<keyword evidence="1" id="KW-0804">Transcription</keyword>
<keyword evidence="1" id="KW-0805">Transcription regulation</keyword>
<feature type="domain" description="RNA polymerase sigma-70 region 2" evidence="4">
    <location>
        <begin position="25"/>
        <end position="91"/>
    </location>
</feature>
<dbReference type="InterPro" id="IPR014284">
    <property type="entry name" value="RNA_pol_sigma-70_dom"/>
</dbReference>
<dbReference type="EMBL" id="BAABHK010000022">
    <property type="protein sequence ID" value="GAA4638386.1"/>
    <property type="molecule type" value="Genomic_DNA"/>
</dbReference>
<dbReference type="RefSeq" id="WP_345441778.1">
    <property type="nucleotide sequence ID" value="NZ_BAABHK010000022.1"/>
</dbReference>
<dbReference type="Gene3D" id="1.10.1740.10">
    <property type="match status" value="1"/>
</dbReference>
<feature type="domain" description="SCP" evidence="3">
    <location>
        <begin position="407"/>
        <end position="521"/>
    </location>
</feature>
<keyword evidence="6" id="KW-1185">Reference proteome</keyword>
<dbReference type="InterPro" id="IPR014044">
    <property type="entry name" value="CAP_dom"/>
</dbReference>
<dbReference type="InterPro" id="IPR000838">
    <property type="entry name" value="RNA_pol_sigma70_ECF_CS"/>
</dbReference>
<dbReference type="SUPFAM" id="SSF88946">
    <property type="entry name" value="Sigma2 domain of RNA polymerase sigma factors"/>
    <property type="match status" value="1"/>
</dbReference>
<gene>
    <name evidence="5" type="ORF">GCM10023196_095880</name>
</gene>
<comment type="caution">
    <text evidence="5">The sequence shown here is derived from an EMBL/GenBank/DDBJ whole genome shotgun (WGS) entry which is preliminary data.</text>
</comment>
<dbReference type="InterPro" id="IPR013325">
    <property type="entry name" value="RNA_pol_sigma_r2"/>
</dbReference>
<organism evidence="5 6">
    <name type="scientific">Actinoallomurus vinaceus</name>
    <dbReference type="NCBI Taxonomy" id="1080074"/>
    <lineage>
        <taxon>Bacteria</taxon>
        <taxon>Bacillati</taxon>
        <taxon>Actinomycetota</taxon>
        <taxon>Actinomycetes</taxon>
        <taxon>Streptosporangiales</taxon>
        <taxon>Thermomonosporaceae</taxon>
        <taxon>Actinoallomurus</taxon>
    </lineage>
</organism>
<dbReference type="SUPFAM" id="SSF55797">
    <property type="entry name" value="PR-1-like"/>
    <property type="match status" value="1"/>
</dbReference>
<evidence type="ECO:0000313" key="5">
    <source>
        <dbReference type="EMBL" id="GAA4638386.1"/>
    </source>
</evidence>
<dbReference type="PROSITE" id="PS01063">
    <property type="entry name" value="SIGMA70_ECF"/>
    <property type="match status" value="1"/>
</dbReference>
<keyword evidence="1" id="KW-0238">DNA-binding</keyword>
<evidence type="ECO:0000256" key="2">
    <source>
        <dbReference type="SAM" id="MobiDB-lite"/>
    </source>
</evidence>
<comment type="similarity">
    <text evidence="1">Belongs to the sigma-70 factor family. ECF subfamily.</text>
</comment>
<reference evidence="6" key="1">
    <citation type="journal article" date="2019" name="Int. J. Syst. Evol. Microbiol.">
        <title>The Global Catalogue of Microorganisms (GCM) 10K type strain sequencing project: providing services to taxonomists for standard genome sequencing and annotation.</title>
        <authorList>
            <consortium name="The Broad Institute Genomics Platform"/>
            <consortium name="The Broad Institute Genome Sequencing Center for Infectious Disease"/>
            <person name="Wu L."/>
            <person name="Ma J."/>
        </authorList>
    </citation>
    <scope>NUCLEOTIDE SEQUENCE [LARGE SCALE GENOMIC DNA]</scope>
    <source>
        <strain evidence="6">JCM 17939</strain>
    </source>
</reference>
<evidence type="ECO:0000259" key="4">
    <source>
        <dbReference type="Pfam" id="PF04542"/>
    </source>
</evidence>
<dbReference type="Proteomes" id="UP001501442">
    <property type="component" value="Unassembled WGS sequence"/>
</dbReference>
<feature type="region of interest" description="Disordered" evidence="2">
    <location>
        <begin position="357"/>
        <end position="400"/>
    </location>
</feature>
<dbReference type="Pfam" id="PF04542">
    <property type="entry name" value="Sigma70_r2"/>
    <property type="match status" value="1"/>
</dbReference>
<name>A0ABP8UUG9_9ACTN</name>
<feature type="compositionally biased region" description="Low complexity" evidence="2">
    <location>
        <begin position="272"/>
        <end position="281"/>
    </location>
</feature>
<sequence length="525" mass="56433">MPADVSEELVAAAQAGDREARERLASACLPLVYNIIGRALGGHADVDDLVQETLLRVMNGLGGLRDPSRFRSWLVTVAMNEVRRRWSANQKRPVVDLEAGYDVPDPAADFVELTILRLGLSGQRREIAEATRWLDPDDRELLALWWLEAAGQLSRSELAAALGSEARHVAVRVQRMKERLDSGRTIVRALGAEPRCAGLSELIAGWDGHPTSVWRKRIARHIRDCRTCSEHRKGLVPAEVLLSGLALVPPPLHTGSALPHFGSASLHAHAGSASLQAGSGSRHTGTHTAAGRHRRMRRLGSGRAPTAIAGTAAAAIAAFLIWSIPHSLDLETAAKPDAARPATMSRPTVTAIPTTMTRTSAPARRHRAPSTVQGSVTRTHRPAGHTRRPVTPPASASPGGIEQQVVSLVNTQRAKNGCGPLHVDGRLHSAAQKHSDDMATRHFFDHTNPDGKGPGDRITAAGYRWSGWAENIAAGQQTPADVMNSWMNSPGHRANILNCGYRDIGVGVAYGSGGPWWTQDFATPQ</sequence>
<evidence type="ECO:0000313" key="6">
    <source>
        <dbReference type="Proteomes" id="UP001501442"/>
    </source>
</evidence>
<dbReference type="Pfam" id="PF00188">
    <property type="entry name" value="CAP"/>
    <property type="match status" value="1"/>
</dbReference>
<dbReference type="InterPro" id="IPR035940">
    <property type="entry name" value="CAP_sf"/>
</dbReference>
<keyword evidence="1" id="KW-0731">Sigma factor</keyword>
<feature type="region of interest" description="Disordered" evidence="2">
    <location>
        <begin position="272"/>
        <end position="293"/>
    </location>
</feature>
<dbReference type="Gene3D" id="3.40.33.10">
    <property type="entry name" value="CAP"/>
    <property type="match status" value="1"/>
</dbReference>
<evidence type="ECO:0000256" key="1">
    <source>
        <dbReference type="RuleBase" id="RU000716"/>
    </source>
</evidence>
<dbReference type="CDD" id="cd05379">
    <property type="entry name" value="CAP_bacterial"/>
    <property type="match status" value="1"/>
</dbReference>
<feature type="compositionally biased region" description="Basic residues" evidence="2">
    <location>
        <begin position="378"/>
        <end position="388"/>
    </location>
</feature>
<dbReference type="PANTHER" id="PTHR31157:SF1">
    <property type="entry name" value="SCP DOMAIN-CONTAINING PROTEIN"/>
    <property type="match status" value="1"/>
</dbReference>
<evidence type="ECO:0000259" key="3">
    <source>
        <dbReference type="Pfam" id="PF00188"/>
    </source>
</evidence>
<dbReference type="NCBIfam" id="TIGR02937">
    <property type="entry name" value="sigma70-ECF"/>
    <property type="match status" value="1"/>
</dbReference>
<protein>
    <recommendedName>
        <fullName evidence="1">RNA polymerase sigma factor</fullName>
    </recommendedName>
</protein>
<dbReference type="PANTHER" id="PTHR31157">
    <property type="entry name" value="SCP DOMAIN-CONTAINING PROTEIN"/>
    <property type="match status" value="1"/>
</dbReference>
<proteinExistence type="inferred from homology"/>
<accession>A0ABP8UUG9</accession>